<evidence type="ECO:0000313" key="5">
    <source>
        <dbReference type="Proteomes" id="UP000628463"/>
    </source>
</evidence>
<dbReference type="GO" id="GO:0016874">
    <property type="term" value="F:ligase activity"/>
    <property type="evidence" value="ECO:0007669"/>
    <property type="project" value="UniProtKB-KW"/>
</dbReference>
<evidence type="ECO:0000256" key="2">
    <source>
        <dbReference type="ARBA" id="ARBA00022598"/>
    </source>
</evidence>
<dbReference type="SUPFAM" id="SSF56801">
    <property type="entry name" value="Acetyl-CoA synthetase-like"/>
    <property type="match status" value="1"/>
</dbReference>
<keyword evidence="5" id="KW-1185">Reference proteome</keyword>
<evidence type="ECO:0000259" key="3">
    <source>
        <dbReference type="Pfam" id="PF00501"/>
    </source>
</evidence>
<comment type="caution">
    <text evidence="4">The sequence shown here is derived from an EMBL/GenBank/DDBJ whole genome shotgun (WGS) entry which is preliminary data.</text>
</comment>
<sequence length="463" mass="52131">MAQYKSFYKLLESLADKYNDKTAVLYDTFEVSYRKLFDDSVKKALHLQHFDGNRIAIYGPASYRWIVNLFGTVLAGKDAALVDFFIPHDIRFKMIEKIDADYVLCSTNQYILSDANGIIINGAENDNVDGLTYNADDVKEGNILLFTAGENECDKAVVLTLDNIMSAISYINAHCNCTEDDRVLAQIELSKIFGLLYCLIWPLSCGACICVGRGLRHIDADTYYYDATILPANPSMAEYLKKIKGFNDNLKNIIIGGAPCPYHLYECLRDRDINVSSVYGTSESTGCIAINYDEDGSYEPFADNTLKLSDDGEILLSGGCVMKGYYNDEVQTERKLKGGYLHTGDYGRINSSGRLVITKRNPAIISLPTGEKICRNVINREIESINGIAESYIMFYDEKLIAVISAIDKSEKVDRFKRKIDKYNDKKGYRWEIQKVVLLDMKLPRKDDGSVDEEALEKVIDEA</sequence>
<keyword evidence="2 4" id="KW-0436">Ligase</keyword>
<protein>
    <submittedName>
        <fullName evidence="4">Acyl--CoA ligase</fullName>
    </submittedName>
</protein>
<name>A0ABR7G2F7_9FIRM</name>
<dbReference type="Proteomes" id="UP000628463">
    <property type="component" value="Unassembled WGS sequence"/>
</dbReference>
<dbReference type="PANTHER" id="PTHR43201">
    <property type="entry name" value="ACYL-COA SYNTHETASE"/>
    <property type="match status" value="1"/>
</dbReference>
<organism evidence="4 5">
    <name type="scientific">Lachnospira hominis</name>
    <name type="common">ex Liu et al. 2021</name>
    <dbReference type="NCBI Taxonomy" id="2763051"/>
    <lineage>
        <taxon>Bacteria</taxon>
        <taxon>Bacillati</taxon>
        <taxon>Bacillota</taxon>
        <taxon>Clostridia</taxon>
        <taxon>Lachnospirales</taxon>
        <taxon>Lachnospiraceae</taxon>
        <taxon>Lachnospira</taxon>
    </lineage>
</organism>
<dbReference type="PANTHER" id="PTHR43201:SF5">
    <property type="entry name" value="MEDIUM-CHAIN ACYL-COA LIGASE ACSF2, MITOCHONDRIAL"/>
    <property type="match status" value="1"/>
</dbReference>
<dbReference type="RefSeq" id="WP_186837293.1">
    <property type="nucleotide sequence ID" value="NZ_JACOPD010000009.1"/>
</dbReference>
<proteinExistence type="inferred from homology"/>
<evidence type="ECO:0000256" key="1">
    <source>
        <dbReference type="ARBA" id="ARBA00006432"/>
    </source>
</evidence>
<accession>A0ABR7G2F7</accession>
<comment type="similarity">
    <text evidence="1">Belongs to the ATP-dependent AMP-binding enzyme family.</text>
</comment>
<dbReference type="InterPro" id="IPR042099">
    <property type="entry name" value="ANL_N_sf"/>
</dbReference>
<dbReference type="Pfam" id="PF00501">
    <property type="entry name" value="AMP-binding"/>
    <property type="match status" value="1"/>
</dbReference>
<reference evidence="4 5" key="1">
    <citation type="submission" date="2020-08" db="EMBL/GenBank/DDBJ databases">
        <title>Genome public.</title>
        <authorList>
            <person name="Liu C."/>
            <person name="Sun Q."/>
        </authorList>
    </citation>
    <scope>NUCLEOTIDE SEQUENCE [LARGE SCALE GENOMIC DNA]</scope>
    <source>
        <strain evidence="4 5">NSJ-43</strain>
    </source>
</reference>
<dbReference type="Gene3D" id="3.40.50.12780">
    <property type="entry name" value="N-terminal domain of ligase-like"/>
    <property type="match status" value="1"/>
</dbReference>
<gene>
    <name evidence="4" type="ORF">H8S01_11760</name>
</gene>
<feature type="domain" description="AMP-dependent synthetase/ligase" evidence="3">
    <location>
        <begin position="14"/>
        <end position="326"/>
    </location>
</feature>
<dbReference type="EMBL" id="JACOPD010000009">
    <property type="protein sequence ID" value="MBC5681628.1"/>
    <property type="molecule type" value="Genomic_DNA"/>
</dbReference>
<dbReference type="InterPro" id="IPR000873">
    <property type="entry name" value="AMP-dep_synth/lig_dom"/>
</dbReference>
<evidence type="ECO:0000313" key="4">
    <source>
        <dbReference type="EMBL" id="MBC5681628.1"/>
    </source>
</evidence>